<name>A0A0E9RDB0_ANGAN</name>
<reference evidence="1" key="1">
    <citation type="submission" date="2014-11" db="EMBL/GenBank/DDBJ databases">
        <authorList>
            <person name="Amaro Gonzalez C."/>
        </authorList>
    </citation>
    <scope>NUCLEOTIDE SEQUENCE</scope>
</reference>
<evidence type="ECO:0000313" key="1">
    <source>
        <dbReference type="EMBL" id="JAH26308.1"/>
    </source>
</evidence>
<accession>A0A0E9RDB0</accession>
<dbReference type="EMBL" id="GBXM01082269">
    <property type="protein sequence ID" value="JAH26308.1"/>
    <property type="molecule type" value="Transcribed_RNA"/>
</dbReference>
<protein>
    <submittedName>
        <fullName evidence="1">Uncharacterized protein</fullName>
    </submittedName>
</protein>
<reference evidence="1" key="2">
    <citation type="journal article" date="2015" name="Fish Shellfish Immunol.">
        <title>Early steps in the European eel (Anguilla anguilla)-Vibrio vulnificus interaction in the gills: Role of the RtxA13 toxin.</title>
        <authorList>
            <person name="Callol A."/>
            <person name="Pajuelo D."/>
            <person name="Ebbesson L."/>
            <person name="Teles M."/>
            <person name="MacKenzie S."/>
            <person name="Amaro C."/>
        </authorList>
    </citation>
    <scope>NUCLEOTIDE SEQUENCE</scope>
</reference>
<proteinExistence type="predicted"/>
<dbReference type="AlphaFoldDB" id="A0A0E9RDB0"/>
<organism evidence="1">
    <name type="scientific">Anguilla anguilla</name>
    <name type="common">European freshwater eel</name>
    <name type="synonym">Muraena anguilla</name>
    <dbReference type="NCBI Taxonomy" id="7936"/>
    <lineage>
        <taxon>Eukaryota</taxon>
        <taxon>Metazoa</taxon>
        <taxon>Chordata</taxon>
        <taxon>Craniata</taxon>
        <taxon>Vertebrata</taxon>
        <taxon>Euteleostomi</taxon>
        <taxon>Actinopterygii</taxon>
        <taxon>Neopterygii</taxon>
        <taxon>Teleostei</taxon>
        <taxon>Anguilliformes</taxon>
        <taxon>Anguillidae</taxon>
        <taxon>Anguilla</taxon>
    </lineage>
</organism>
<sequence>MYKIYFNLSICLSVSGLSIRTS</sequence>